<feature type="domain" description="AB hydrolase-1" evidence="1">
    <location>
        <begin position="47"/>
        <end position="297"/>
    </location>
</feature>
<dbReference type="Gene3D" id="3.40.50.1820">
    <property type="entry name" value="alpha/beta hydrolase"/>
    <property type="match status" value="1"/>
</dbReference>
<keyword evidence="2" id="KW-0378">Hydrolase</keyword>
<dbReference type="PANTHER" id="PTHR43433:SF10">
    <property type="entry name" value="AB HYDROLASE-1 DOMAIN-CONTAINING PROTEIN"/>
    <property type="match status" value="1"/>
</dbReference>
<dbReference type="Proteomes" id="UP001500393">
    <property type="component" value="Unassembled WGS sequence"/>
</dbReference>
<dbReference type="PANTHER" id="PTHR43433">
    <property type="entry name" value="HYDROLASE, ALPHA/BETA FOLD FAMILY PROTEIN"/>
    <property type="match status" value="1"/>
</dbReference>
<evidence type="ECO:0000259" key="1">
    <source>
        <dbReference type="Pfam" id="PF00561"/>
    </source>
</evidence>
<proteinExistence type="predicted"/>
<gene>
    <name evidence="2" type="ORF">GCM10009789_03310</name>
</gene>
<sequence length="314" mass="34070">MHDAQVGQCRSEVYVRGMADEVGSLLVGLPGDRVVEVWEGGDAAGVPVVFHHGTPSGRLQARLGEEAARRQGVRLVSFNRPGYGRSTDTPPSLASVGADTLAVADALGIEEFAVLGASGGGPYALATGLADQRRVRAVGLAGGVGPWRLLDPPDPADPDLPILELADAGDLEGALRAFRAESGGRYVKLLALPDSAVTDEFFNGVHEQDADWMTPRNKRLFALDLRDTLRSYDGYARDNVAWGGDWDIDPAHLEVPTWLWFGDLDRMVPPSHGRWFADRIPNSTLVLRPGKGHGSTLFEYWDDMLTTLRHQLTR</sequence>
<name>A0ABN2C5H7_9ACTN</name>
<evidence type="ECO:0000313" key="3">
    <source>
        <dbReference type="Proteomes" id="UP001500393"/>
    </source>
</evidence>
<accession>A0ABN2C5H7</accession>
<dbReference type="InterPro" id="IPR000073">
    <property type="entry name" value="AB_hydrolase_1"/>
</dbReference>
<reference evidence="2 3" key="1">
    <citation type="journal article" date="2019" name="Int. J. Syst. Evol. Microbiol.">
        <title>The Global Catalogue of Microorganisms (GCM) 10K type strain sequencing project: providing services to taxonomists for standard genome sequencing and annotation.</title>
        <authorList>
            <consortium name="The Broad Institute Genomics Platform"/>
            <consortium name="The Broad Institute Genome Sequencing Center for Infectious Disease"/>
            <person name="Wu L."/>
            <person name="Ma J."/>
        </authorList>
    </citation>
    <scope>NUCLEOTIDE SEQUENCE [LARGE SCALE GENOMIC DNA]</scope>
    <source>
        <strain evidence="2 3">JCM 14969</strain>
    </source>
</reference>
<keyword evidence="3" id="KW-1185">Reference proteome</keyword>
<comment type="caution">
    <text evidence="2">The sequence shown here is derived from an EMBL/GenBank/DDBJ whole genome shotgun (WGS) entry which is preliminary data.</text>
</comment>
<dbReference type="Pfam" id="PF00561">
    <property type="entry name" value="Abhydrolase_1"/>
    <property type="match status" value="1"/>
</dbReference>
<organism evidence="2 3">
    <name type="scientific">Kribbella sancticallisti</name>
    <dbReference type="NCBI Taxonomy" id="460087"/>
    <lineage>
        <taxon>Bacteria</taxon>
        <taxon>Bacillati</taxon>
        <taxon>Actinomycetota</taxon>
        <taxon>Actinomycetes</taxon>
        <taxon>Propionibacteriales</taxon>
        <taxon>Kribbellaceae</taxon>
        <taxon>Kribbella</taxon>
    </lineage>
</organism>
<dbReference type="InterPro" id="IPR050471">
    <property type="entry name" value="AB_hydrolase"/>
</dbReference>
<dbReference type="EMBL" id="BAAAOS010000005">
    <property type="protein sequence ID" value="GAA1553121.1"/>
    <property type="molecule type" value="Genomic_DNA"/>
</dbReference>
<protein>
    <submittedName>
        <fullName evidence="2">Alpha/beta hydrolase</fullName>
    </submittedName>
</protein>
<evidence type="ECO:0000313" key="2">
    <source>
        <dbReference type="EMBL" id="GAA1553121.1"/>
    </source>
</evidence>
<dbReference type="InterPro" id="IPR029058">
    <property type="entry name" value="AB_hydrolase_fold"/>
</dbReference>
<dbReference type="SUPFAM" id="SSF53474">
    <property type="entry name" value="alpha/beta-Hydrolases"/>
    <property type="match status" value="1"/>
</dbReference>
<dbReference type="GO" id="GO:0016787">
    <property type="term" value="F:hydrolase activity"/>
    <property type="evidence" value="ECO:0007669"/>
    <property type="project" value="UniProtKB-KW"/>
</dbReference>